<dbReference type="Proteomes" id="UP000006876">
    <property type="component" value="Chromosome"/>
</dbReference>
<dbReference type="PIRSF" id="PIRSF018266">
    <property type="entry name" value="FecR"/>
    <property type="match status" value="1"/>
</dbReference>
<dbReference type="GO" id="GO:0016989">
    <property type="term" value="F:sigma factor antagonist activity"/>
    <property type="evidence" value="ECO:0007669"/>
    <property type="project" value="TreeGrafter"/>
</dbReference>
<dbReference type="HOGENOM" id="CLU_050192_0_2_4"/>
<evidence type="ECO:0000256" key="1">
    <source>
        <dbReference type="SAM" id="MobiDB-lite"/>
    </source>
</evidence>
<keyword evidence="2" id="KW-0812">Transmembrane</keyword>
<dbReference type="STRING" id="762376.AXYL_00101"/>
<evidence type="ECO:0000259" key="3">
    <source>
        <dbReference type="Pfam" id="PF04773"/>
    </source>
</evidence>
<dbReference type="OrthoDB" id="1100567at2"/>
<dbReference type="KEGG" id="axy:AXYL_00101"/>
<dbReference type="PANTHER" id="PTHR30273">
    <property type="entry name" value="PERIPLASMIC SIGNAL SENSOR AND SIGMA FACTOR ACTIVATOR FECR-RELATED"/>
    <property type="match status" value="1"/>
</dbReference>
<organism evidence="5 6">
    <name type="scientific">Achromobacter xylosoxidans (strain A8)</name>
    <dbReference type="NCBI Taxonomy" id="762376"/>
    <lineage>
        <taxon>Bacteria</taxon>
        <taxon>Pseudomonadati</taxon>
        <taxon>Pseudomonadota</taxon>
        <taxon>Betaproteobacteria</taxon>
        <taxon>Burkholderiales</taxon>
        <taxon>Alcaligenaceae</taxon>
        <taxon>Achromobacter</taxon>
    </lineage>
</organism>
<dbReference type="RefSeq" id="WP_013390865.1">
    <property type="nucleotide sequence ID" value="NC_014640.1"/>
</dbReference>
<protein>
    <submittedName>
        <fullName evidence="5">FecR family protein 1</fullName>
    </submittedName>
</protein>
<evidence type="ECO:0000313" key="5">
    <source>
        <dbReference type="EMBL" id="ADP13463.1"/>
    </source>
</evidence>
<dbReference type="AlphaFoldDB" id="E3HP84"/>
<dbReference type="Pfam" id="PF16220">
    <property type="entry name" value="DUF4880"/>
    <property type="match status" value="1"/>
</dbReference>
<dbReference type="InterPro" id="IPR006860">
    <property type="entry name" value="FecR"/>
</dbReference>
<evidence type="ECO:0000256" key="2">
    <source>
        <dbReference type="SAM" id="Phobius"/>
    </source>
</evidence>
<dbReference type="PANTHER" id="PTHR30273:SF2">
    <property type="entry name" value="PROTEIN FECR"/>
    <property type="match status" value="1"/>
</dbReference>
<gene>
    <name evidence="5" type="ordered locus">AXYL_00101</name>
</gene>
<evidence type="ECO:0000259" key="4">
    <source>
        <dbReference type="Pfam" id="PF16220"/>
    </source>
</evidence>
<feature type="domain" description="FecR protein" evidence="3">
    <location>
        <begin position="133"/>
        <end position="221"/>
    </location>
</feature>
<dbReference type="InterPro" id="IPR032623">
    <property type="entry name" value="FecR_N"/>
</dbReference>
<keyword evidence="2" id="KW-1133">Transmembrane helix</keyword>
<accession>E3HP84</accession>
<keyword evidence="2" id="KW-0472">Membrane</keyword>
<name>E3HP84_ACHXA</name>
<feature type="region of interest" description="Disordered" evidence="1">
    <location>
        <begin position="62"/>
        <end position="98"/>
    </location>
</feature>
<feature type="domain" description="FecR N-terminal" evidence="4">
    <location>
        <begin position="12"/>
        <end position="54"/>
    </location>
</feature>
<reference evidence="5 6" key="1">
    <citation type="journal article" date="2011" name="J. Bacteriol.">
        <title>Complete genome sequence of the haloaromatic acid-degrading bacterium Achromobacter xylosoxidans A8.</title>
        <authorList>
            <person name="Strnad H."/>
            <person name="Ridl J."/>
            <person name="Paces J."/>
            <person name="Kolar M."/>
            <person name="Vlcek C."/>
            <person name="Paces V."/>
        </authorList>
    </citation>
    <scope>NUCLEOTIDE SEQUENCE [LARGE SCALE GENOMIC DNA]</scope>
    <source>
        <strain evidence="5 6">A8</strain>
    </source>
</reference>
<sequence length="340" mass="37173">MTRSLPLSAVEEAASAWFMRRRERASDAGAEQAFQAWLRASAEHQREYERLEQVWEDMAALPRPDSAPTRTHAQSTGQAQIPPRTRPQSQPRPWSSPARRPAFLRWGGALAAMLLIAAAAYQYVPISYETVANASTQTRSLDLSDGTHLHANVGTRVSVRYTLAERHIRVEGGEVYIDAAPDRRPLIVAAGDAELRDIGTEFNVLLLPDVLQVGVRSGEVRLNAKGANAPAAQTLQAGDTVLLSRADARLLRRQQVPASEIGAWQGGVAVMHDTTLQQLAGYLALYRDTPLRFADERARGLRLSGTLDLRQPDAVLDMLPGLLPVTVSRRPDGAAVISSR</sequence>
<dbReference type="EMBL" id="CP002287">
    <property type="protein sequence ID" value="ADP13463.1"/>
    <property type="molecule type" value="Genomic_DNA"/>
</dbReference>
<dbReference type="Pfam" id="PF04773">
    <property type="entry name" value="FecR"/>
    <property type="match status" value="1"/>
</dbReference>
<evidence type="ECO:0000313" key="6">
    <source>
        <dbReference type="Proteomes" id="UP000006876"/>
    </source>
</evidence>
<proteinExistence type="predicted"/>
<feature type="compositionally biased region" description="Polar residues" evidence="1">
    <location>
        <begin position="68"/>
        <end position="79"/>
    </location>
</feature>
<feature type="transmembrane region" description="Helical" evidence="2">
    <location>
        <begin position="102"/>
        <end position="124"/>
    </location>
</feature>
<dbReference type="eggNOG" id="COG3712">
    <property type="taxonomic scope" value="Bacteria"/>
</dbReference>
<feature type="compositionally biased region" description="Low complexity" evidence="1">
    <location>
        <begin position="80"/>
        <end position="98"/>
    </location>
</feature>
<dbReference type="Gene3D" id="2.60.120.1440">
    <property type="match status" value="1"/>
</dbReference>
<dbReference type="InterPro" id="IPR012373">
    <property type="entry name" value="Ferrdict_sens_TM"/>
</dbReference>